<protein>
    <submittedName>
        <fullName evidence="1">Uncharacterized protein</fullName>
    </submittedName>
</protein>
<dbReference type="Ensembl" id="ENSTGET00000012794.1">
    <property type="protein sequence ID" value="ENSTGEP00000010637.1"/>
    <property type="gene ID" value="ENSTGEG00000008696.1"/>
</dbReference>
<name>A0A8D2ESG4_THEGE</name>
<sequence length="58" mass="6595">MYTHCTGVQTHCMYKNILTVGDPESPVYHLTSQLPASSQFFPKGLQVFRTLQFRAKCS</sequence>
<reference evidence="1" key="1">
    <citation type="submission" date="2018-05" db="EMBL/GenBank/DDBJ databases">
        <title>Whole genome of Theropithecus gelada.</title>
        <authorList>
            <person name="Chiou K.L."/>
            <person name="Snyder-Mackler N."/>
        </authorList>
    </citation>
    <scope>NUCLEOTIDE SEQUENCE [LARGE SCALE GENOMIC DNA]</scope>
</reference>
<keyword evidence="2" id="KW-1185">Reference proteome</keyword>
<evidence type="ECO:0000313" key="2">
    <source>
        <dbReference type="Proteomes" id="UP000694411"/>
    </source>
</evidence>
<reference evidence="1" key="2">
    <citation type="submission" date="2025-08" db="UniProtKB">
        <authorList>
            <consortium name="Ensembl"/>
        </authorList>
    </citation>
    <scope>IDENTIFICATION</scope>
</reference>
<dbReference type="Proteomes" id="UP000694411">
    <property type="component" value="Chromosome 8"/>
</dbReference>
<evidence type="ECO:0000313" key="1">
    <source>
        <dbReference type="Ensembl" id="ENSTGEP00000010637.1"/>
    </source>
</evidence>
<proteinExistence type="predicted"/>
<dbReference type="AlphaFoldDB" id="A0A8D2ESG4"/>
<reference evidence="1" key="3">
    <citation type="submission" date="2025-09" db="UniProtKB">
        <authorList>
            <consortium name="Ensembl"/>
        </authorList>
    </citation>
    <scope>IDENTIFICATION</scope>
</reference>
<organism evidence="1 2">
    <name type="scientific">Theropithecus gelada</name>
    <name type="common">Gelada baboon</name>
    <dbReference type="NCBI Taxonomy" id="9565"/>
    <lineage>
        <taxon>Eukaryota</taxon>
        <taxon>Metazoa</taxon>
        <taxon>Chordata</taxon>
        <taxon>Craniata</taxon>
        <taxon>Vertebrata</taxon>
        <taxon>Euteleostomi</taxon>
        <taxon>Mammalia</taxon>
        <taxon>Eutheria</taxon>
        <taxon>Euarchontoglires</taxon>
        <taxon>Primates</taxon>
        <taxon>Haplorrhini</taxon>
        <taxon>Catarrhini</taxon>
        <taxon>Cercopithecidae</taxon>
        <taxon>Cercopithecinae</taxon>
        <taxon>Theropithecus</taxon>
    </lineage>
</organism>
<accession>A0A8D2ESG4</accession>